<dbReference type="Gene3D" id="3.40.190.10">
    <property type="entry name" value="Periplasmic binding protein-like II"/>
    <property type="match status" value="2"/>
</dbReference>
<feature type="region of interest" description="Disordered" evidence="1">
    <location>
        <begin position="54"/>
        <end position="78"/>
    </location>
</feature>
<dbReference type="InterPro" id="IPR050490">
    <property type="entry name" value="Bact_solute-bd_prot1"/>
</dbReference>
<evidence type="ECO:0000313" key="3">
    <source>
        <dbReference type="Proteomes" id="UP000295621"/>
    </source>
</evidence>
<organism evidence="2 3">
    <name type="scientific">Jiangella ureilytica</name>
    <dbReference type="NCBI Taxonomy" id="2530374"/>
    <lineage>
        <taxon>Bacteria</taxon>
        <taxon>Bacillati</taxon>
        <taxon>Actinomycetota</taxon>
        <taxon>Actinomycetes</taxon>
        <taxon>Jiangellales</taxon>
        <taxon>Jiangellaceae</taxon>
        <taxon>Jiangella</taxon>
    </lineage>
</organism>
<dbReference type="InterPro" id="IPR006059">
    <property type="entry name" value="SBP"/>
</dbReference>
<dbReference type="AlphaFoldDB" id="A0A4R4RPH0"/>
<name>A0A4R4RPH0_9ACTN</name>
<dbReference type="OrthoDB" id="9795467at2"/>
<keyword evidence="3" id="KW-1185">Reference proteome</keyword>
<dbReference type="EMBL" id="SMKL01000023">
    <property type="protein sequence ID" value="TDC51384.1"/>
    <property type="molecule type" value="Genomic_DNA"/>
</dbReference>
<dbReference type="PANTHER" id="PTHR43649">
    <property type="entry name" value="ARABINOSE-BINDING PROTEIN-RELATED"/>
    <property type="match status" value="1"/>
</dbReference>
<dbReference type="Proteomes" id="UP000295621">
    <property type="component" value="Unassembled WGS sequence"/>
</dbReference>
<evidence type="ECO:0000256" key="1">
    <source>
        <dbReference type="SAM" id="MobiDB-lite"/>
    </source>
</evidence>
<accession>A0A4R4RPH0</accession>
<comment type="caution">
    <text evidence="2">The sequence shown here is derived from an EMBL/GenBank/DDBJ whole genome shotgun (WGS) entry which is preliminary data.</text>
</comment>
<dbReference type="CDD" id="cd13585">
    <property type="entry name" value="PBP2_TMBP_like"/>
    <property type="match status" value="1"/>
</dbReference>
<dbReference type="PANTHER" id="PTHR43649:SF12">
    <property type="entry name" value="DIACETYLCHITOBIOSE BINDING PROTEIN DASA"/>
    <property type="match status" value="1"/>
</dbReference>
<proteinExistence type="predicted"/>
<evidence type="ECO:0000313" key="2">
    <source>
        <dbReference type="EMBL" id="TDC51384.1"/>
    </source>
</evidence>
<reference evidence="2 3" key="1">
    <citation type="submission" date="2019-02" db="EMBL/GenBank/DDBJ databases">
        <title>Draft genome sequences of novel Actinobacteria.</title>
        <authorList>
            <person name="Sahin N."/>
            <person name="Ay H."/>
            <person name="Saygin H."/>
        </authorList>
    </citation>
    <scope>NUCLEOTIDE SEQUENCE [LARGE SCALE GENOMIC DNA]</scope>
    <source>
        <strain evidence="2 3">KC603</strain>
    </source>
</reference>
<dbReference type="Pfam" id="PF01547">
    <property type="entry name" value="SBP_bac_1"/>
    <property type="match status" value="1"/>
</dbReference>
<protein>
    <submittedName>
        <fullName evidence="2">Sugar ABC transporter substrate-binding protein</fullName>
    </submittedName>
</protein>
<dbReference type="SUPFAM" id="SSF53850">
    <property type="entry name" value="Periplasmic binding protein-like II"/>
    <property type="match status" value="1"/>
</dbReference>
<gene>
    <name evidence="2" type="ORF">E1212_12385</name>
</gene>
<sequence length="468" mass="50211">MLPARAKRFASMSHSGIGPSTGVSKGAGSVRFKLSRRAAAVAVAISITSVGLSACGGESGEPDSAPQGEGEGPVQAPEEPTTVSFFSWIGNQPEMQLLAEEFQKEHPTITIEFENVPAEQAAQVLTTRIAGNNAPDVAYVNASDTADYASRGAAVDLQNYIDRSDVVDPDDYVEAFKTFVTYDDAMWGLPMGGETTGLFYRIDMFEAAGIAAPPTTWEQFEEAAAALTDPAAGTYGFEMFAPESAYYWYPWLYQAGGDLLSEDGEVLFTSDEAREAADFYVGLAQYAPPDYLNSNSWDGRVAFAEGQVAMYMAGAWFAGTLSEEFPDIEGKWATAPLPEGPAGCKTTIAGDALVMMDQTDNPDAAWLWMEFLSRPETLARLTYETEGTLLPPLTSLLEGEAITQEKPILQGFIDLMPCGVASTVANPQFPRIETVLNEELGKAIYGEQSAEDALNNTATQAEAILARG</sequence>